<gene>
    <name evidence="3" type="ORF">Zmor_015660</name>
</gene>
<protein>
    <recommendedName>
        <fullName evidence="2">HTH psq-type domain-containing protein</fullName>
    </recommendedName>
</protein>
<evidence type="ECO:0000256" key="1">
    <source>
        <dbReference type="ARBA" id="ARBA00004123"/>
    </source>
</evidence>
<evidence type="ECO:0000259" key="2">
    <source>
        <dbReference type="Pfam" id="PF05225"/>
    </source>
</evidence>
<evidence type="ECO:0000313" key="3">
    <source>
        <dbReference type="EMBL" id="KAJ3656591.1"/>
    </source>
</evidence>
<accession>A0AA38IM95</accession>
<dbReference type="SUPFAM" id="SSF46689">
    <property type="entry name" value="Homeodomain-like"/>
    <property type="match status" value="1"/>
</dbReference>
<reference evidence="3" key="1">
    <citation type="journal article" date="2023" name="G3 (Bethesda)">
        <title>Whole genome assemblies of Zophobas morio and Tenebrio molitor.</title>
        <authorList>
            <person name="Kaur S."/>
            <person name="Stinson S.A."/>
            <person name="diCenzo G.C."/>
        </authorList>
    </citation>
    <scope>NUCLEOTIDE SEQUENCE</scope>
    <source>
        <strain evidence="3">QUZm001</strain>
    </source>
</reference>
<dbReference type="Gene3D" id="1.10.10.60">
    <property type="entry name" value="Homeodomain-like"/>
    <property type="match status" value="1"/>
</dbReference>
<dbReference type="AlphaFoldDB" id="A0AA38IM95"/>
<organism evidence="3 4">
    <name type="scientific">Zophobas morio</name>
    <dbReference type="NCBI Taxonomy" id="2755281"/>
    <lineage>
        <taxon>Eukaryota</taxon>
        <taxon>Metazoa</taxon>
        <taxon>Ecdysozoa</taxon>
        <taxon>Arthropoda</taxon>
        <taxon>Hexapoda</taxon>
        <taxon>Insecta</taxon>
        <taxon>Pterygota</taxon>
        <taxon>Neoptera</taxon>
        <taxon>Endopterygota</taxon>
        <taxon>Coleoptera</taxon>
        <taxon>Polyphaga</taxon>
        <taxon>Cucujiformia</taxon>
        <taxon>Tenebrionidae</taxon>
        <taxon>Zophobas</taxon>
    </lineage>
</organism>
<dbReference type="GO" id="GO:0003677">
    <property type="term" value="F:DNA binding"/>
    <property type="evidence" value="ECO:0007669"/>
    <property type="project" value="InterPro"/>
</dbReference>
<dbReference type="Pfam" id="PF05225">
    <property type="entry name" value="HTH_psq"/>
    <property type="match status" value="1"/>
</dbReference>
<comment type="subcellular location">
    <subcellularLocation>
        <location evidence="1">Nucleus</location>
    </subcellularLocation>
</comment>
<dbReference type="InterPro" id="IPR009057">
    <property type="entry name" value="Homeodomain-like_sf"/>
</dbReference>
<keyword evidence="4" id="KW-1185">Reference proteome</keyword>
<dbReference type="GO" id="GO:0005634">
    <property type="term" value="C:nucleus"/>
    <property type="evidence" value="ECO:0007669"/>
    <property type="project" value="UniProtKB-SubCell"/>
</dbReference>
<comment type="caution">
    <text evidence="3">The sequence shown here is derived from an EMBL/GenBank/DDBJ whole genome shotgun (WGS) entry which is preliminary data.</text>
</comment>
<feature type="domain" description="HTH psq-type" evidence="2">
    <location>
        <begin position="13"/>
        <end position="49"/>
    </location>
</feature>
<dbReference type="Proteomes" id="UP001168821">
    <property type="component" value="Unassembled WGS sequence"/>
</dbReference>
<dbReference type="EMBL" id="JALNTZ010000004">
    <property type="protein sequence ID" value="KAJ3656591.1"/>
    <property type="molecule type" value="Genomic_DNA"/>
</dbReference>
<proteinExistence type="predicted"/>
<dbReference type="InterPro" id="IPR007889">
    <property type="entry name" value="HTH_Psq"/>
</dbReference>
<evidence type="ECO:0000313" key="4">
    <source>
        <dbReference type="Proteomes" id="UP001168821"/>
    </source>
</evidence>
<name>A0AA38IM95_9CUCU</name>
<sequence length="109" mass="12924">MSSKARRQLWEEKNMAEALRNVRKKKMGWQLAFKIFNVPATTLRRRFKNNCNSTKGDLGGKRPVFTREIEDQFAQHIKDMEAKFFGLTLKDLKKLIFEFLSKNNIKKPF</sequence>